<feature type="region of interest" description="Disordered" evidence="1">
    <location>
        <begin position="1"/>
        <end position="49"/>
    </location>
</feature>
<comment type="caution">
    <text evidence="2">The sequence shown here is derived from an EMBL/GenBank/DDBJ whole genome shotgun (WGS) entry which is preliminary data.</text>
</comment>
<sequence length="158" mass="17085">MDTPGNGGKTGTNQGGEEPQIKPAPPSDQQQPAAQPPQGGKPAGAKEVEFVGVKKASEEQVPIVEIKEPGELPPEVEGWLERVGQDTVPEPPTIVHQGKTILSPAAPQDVSISLPLDEEKIQKGLHQKIFESIRWLAVWCVRLVKKYRGKTDTMQGKS</sequence>
<dbReference type="Proteomes" id="UP000176723">
    <property type="component" value="Unassembled WGS sequence"/>
</dbReference>
<feature type="compositionally biased region" description="Low complexity" evidence="1">
    <location>
        <begin position="27"/>
        <end position="43"/>
    </location>
</feature>
<feature type="compositionally biased region" description="Gly residues" evidence="1">
    <location>
        <begin position="1"/>
        <end position="14"/>
    </location>
</feature>
<reference evidence="2 3" key="1">
    <citation type="journal article" date="2016" name="Nat. Commun.">
        <title>Thousands of microbial genomes shed light on interconnected biogeochemical processes in an aquifer system.</title>
        <authorList>
            <person name="Anantharaman K."/>
            <person name="Brown C.T."/>
            <person name="Hug L.A."/>
            <person name="Sharon I."/>
            <person name="Castelle C.J."/>
            <person name="Probst A.J."/>
            <person name="Thomas B.C."/>
            <person name="Singh A."/>
            <person name="Wilkins M.J."/>
            <person name="Karaoz U."/>
            <person name="Brodie E.L."/>
            <person name="Williams K.H."/>
            <person name="Hubbard S.S."/>
            <person name="Banfield J.F."/>
        </authorList>
    </citation>
    <scope>NUCLEOTIDE SEQUENCE [LARGE SCALE GENOMIC DNA]</scope>
</reference>
<protein>
    <submittedName>
        <fullName evidence="2">Uncharacterized protein</fullName>
    </submittedName>
</protein>
<accession>A0A1G1W0M2</accession>
<dbReference type="EMBL" id="MHCL01000016">
    <property type="protein sequence ID" value="OGY21130.1"/>
    <property type="molecule type" value="Genomic_DNA"/>
</dbReference>
<evidence type="ECO:0000313" key="3">
    <source>
        <dbReference type="Proteomes" id="UP000176723"/>
    </source>
</evidence>
<dbReference type="AlphaFoldDB" id="A0A1G1W0M2"/>
<gene>
    <name evidence="2" type="ORF">A3A65_03535</name>
</gene>
<organism evidence="2 3">
    <name type="scientific">Candidatus Chisholmbacteria bacterium RIFCSPLOWO2_01_FULL_49_14</name>
    <dbReference type="NCBI Taxonomy" id="1797593"/>
    <lineage>
        <taxon>Bacteria</taxon>
        <taxon>Candidatus Chisholmiibacteriota</taxon>
    </lineage>
</organism>
<proteinExistence type="predicted"/>
<evidence type="ECO:0000256" key="1">
    <source>
        <dbReference type="SAM" id="MobiDB-lite"/>
    </source>
</evidence>
<evidence type="ECO:0000313" key="2">
    <source>
        <dbReference type="EMBL" id="OGY21130.1"/>
    </source>
</evidence>
<name>A0A1G1W0M2_9BACT</name>
<dbReference type="STRING" id="1797593.A3A65_03535"/>